<organism evidence="2 3">
    <name type="scientific">Aeromonas bestiarum</name>
    <dbReference type="NCBI Taxonomy" id="105751"/>
    <lineage>
        <taxon>Bacteria</taxon>
        <taxon>Pseudomonadati</taxon>
        <taxon>Pseudomonadota</taxon>
        <taxon>Gammaproteobacteria</taxon>
        <taxon>Aeromonadales</taxon>
        <taxon>Aeromonadaceae</taxon>
        <taxon>Aeromonas</taxon>
    </lineage>
</organism>
<name>A0AAW7HXS0_9GAMM</name>
<protein>
    <submittedName>
        <fullName evidence="2">Uncharacterized protein</fullName>
    </submittedName>
</protein>
<sequence>MTGHESVMPINGVIGDKLDVSVEPIVIGFGVLLVFCLLVTLVSCVVTSWNKKI</sequence>
<dbReference type="AlphaFoldDB" id="A0AAW7HXS0"/>
<gene>
    <name evidence="2" type="ORF">OB959_12760</name>
</gene>
<keyword evidence="1" id="KW-0472">Membrane</keyword>
<comment type="caution">
    <text evidence="2">The sequence shown here is derived from an EMBL/GenBank/DDBJ whole genome shotgun (WGS) entry which is preliminary data.</text>
</comment>
<keyword evidence="1" id="KW-0812">Transmembrane</keyword>
<feature type="transmembrane region" description="Helical" evidence="1">
    <location>
        <begin position="25"/>
        <end position="49"/>
    </location>
</feature>
<evidence type="ECO:0000313" key="2">
    <source>
        <dbReference type="EMBL" id="MDM5140664.1"/>
    </source>
</evidence>
<dbReference type="RefSeq" id="WP_290022161.1">
    <property type="nucleotide sequence ID" value="NZ_CP170577.1"/>
</dbReference>
<evidence type="ECO:0000313" key="3">
    <source>
        <dbReference type="Proteomes" id="UP001168216"/>
    </source>
</evidence>
<evidence type="ECO:0000256" key="1">
    <source>
        <dbReference type="SAM" id="Phobius"/>
    </source>
</evidence>
<reference evidence="2" key="1">
    <citation type="submission" date="2023-08" db="EMBL/GenBank/DDBJ databases">
        <title>WGS of Aeromonas isolates.</title>
        <authorList>
            <person name="Lee H."/>
        </authorList>
    </citation>
    <scope>NUCLEOTIDE SEQUENCE</scope>
    <source>
        <strain evidence="2">SL22</strain>
    </source>
</reference>
<dbReference type="Proteomes" id="UP001168216">
    <property type="component" value="Unassembled WGS sequence"/>
</dbReference>
<accession>A0AAW7HXS0</accession>
<proteinExistence type="predicted"/>
<keyword evidence="1" id="KW-1133">Transmembrane helix</keyword>
<dbReference type="EMBL" id="JAOPLV010000005">
    <property type="protein sequence ID" value="MDM5140664.1"/>
    <property type="molecule type" value="Genomic_DNA"/>
</dbReference>